<evidence type="ECO:0000313" key="2">
    <source>
        <dbReference type="EMBL" id="MCZ4242395.1"/>
    </source>
</evidence>
<dbReference type="Proteomes" id="UP001144347">
    <property type="component" value="Unassembled WGS sequence"/>
</dbReference>
<comment type="caution">
    <text evidence="2">The sequence shown here is derived from an EMBL/GenBank/DDBJ whole genome shotgun (WGS) entry which is preliminary data.</text>
</comment>
<evidence type="ECO:0000313" key="3">
    <source>
        <dbReference type="Proteomes" id="UP001144347"/>
    </source>
</evidence>
<organism evidence="2 3">
    <name type="scientific">Pedobacter punctiformis</name>
    <dbReference type="NCBI Taxonomy" id="3004097"/>
    <lineage>
        <taxon>Bacteria</taxon>
        <taxon>Pseudomonadati</taxon>
        <taxon>Bacteroidota</taxon>
        <taxon>Sphingobacteriia</taxon>
        <taxon>Sphingobacteriales</taxon>
        <taxon>Sphingobacteriaceae</taxon>
        <taxon>Pedobacter</taxon>
    </lineage>
</organism>
<keyword evidence="1" id="KW-0472">Membrane</keyword>
<evidence type="ECO:0000256" key="1">
    <source>
        <dbReference type="SAM" id="Phobius"/>
    </source>
</evidence>
<keyword evidence="1" id="KW-0812">Transmembrane</keyword>
<sequence length="289" mass="33941">MIIKTIFLQYLLLPLIAIILASCLVFVKKKNELVNNTQLIVFILVSSLILCIPGFLGVTGNRFVPVYYLISQCLYFIAGIGFVKWYPLFFYDQVKKYKALFQILVMVVSMLLGAYLFAMLFNLFSEIGNGYMAATSMLTFCIPLLFYWAYIAFIDIPYEIYDVWTYPMGSGEISFEGLDFNKLMVIELEFSRELNDKDRSRVKAKAPAEIPFGDWFKKFIEDYNVKFPNENIEYINEDNEPYSWIFYYKKSFFHRRRLMDPKLNILQNNIKEQVTIITKRVIENSAENL</sequence>
<reference evidence="2" key="1">
    <citation type="submission" date="2022-12" db="EMBL/GenBank/DDBJ databases">
        <title>Genome sequence of HCMS5-2.</title>
        <authorList>
            <person name="Woo H."/>
        </authorList>
    </citation>
    <scope>NUCLEOTIDE SEQUENCE</scope>
    <source>
        <strain evidence="2">HCMS5-2</strain>
    </source>
</reference>
<dbReference type="PROSITE" id="PS51257">
    <property type="entry name" value="PROKAR_LIPOPROTEIN"/>
    <property type="match status" value="1"/>
</dbReference>
<proteinExistence type="predicted"/>
<dbReference type="RefSeq" id="WP_269425515.1">
    <property type="nucleotide sequence ID" value="NZ_JAPWGM010000001.1"/>
</dbReference>
<keyword evidence="3" id="KW-1185">Reference proteome</keyword>
<dbReference type="Pfam" id="PF17555">
    <property type="entry name" value="TssN"/>
    <property type="match status" value="1"/>
</dbReference>
<gene>
    <name evidence="2" type="ORF">O0955_00135</name>
</gene>
<accession>A0ABT4L396</accession>
<dbReference type="EMBL" id="JAPWGM010000001">
    <property type="protein sequence ID" value="MCZ4242395.1"/>
    <property type="molecule type" value="Genomic_DNA"/>
</dbReference>
<feature type="transmembrane region" description="Helical" evidence="1">
    <location>
        <begin position="66"/>
        <end position="87"/>
    </location>
</feature>
<name>A0ABT4L396_9SPHI</name>
<feature type="transmembrane region" description="Helical" evidence="1">
    <location>
        <begin position="99"/>
        <end position="124"/>
    </location>
</feature>
<feature type="transmembrane region" description="Helical" evidence="1">
    <location>
        <begin position="6"/>
        <end position="27"/>
    </location>
</feature>
<feature type="transmembrane region" description="Helical" evidence="1">
    <location>
        <begin position="130"/>
        <end position="150"/>
    </location>
</feature>
<feature type="transmembrane region" description="Helical" evidence="1">
    <location>
        <begin position="39"/>
        <end position="60"/>
    </location>
</feature>
<protein>
    <submittedName>
        <fullName evidence="2">TssN family type VI secretion system protein</fullName>
    </submittedName>
</protein>
<keyword evidence="1" id="KW-1133">Transmembrane helix</keyword>
<dbReference type="InterPro" id="IPR035177">
    <property type="entry name" value="TssN"/>
</dbReference>